<feature type="transmembrane region" description="Helical" evidence="1">
    <location>
        <begin position="37"/>
        <end position="60"/>
    </location>
</feature>
<dbReference type="RefSeq" id="WP_262623648.1">
    <property type="nucleotide sequence ID" value="NZ_JAOQKI010000007.1"/>
</dbReference>
<protein>
    <recommendedName>
        <fullName evidence="2">Nucleoside transporter/FeoB GTPase Gate domain-containing protein</fullName>
    </recommendedName>
</protein>
<keyword evidence="4" id="KW-1185">Reference proteome</keyword>
<reference evidence="3 4" key="1">
    <citation type="journal article" date="2021" name="ISME Commun">
        <title>Automated analysis of genomic sequences facilitates high-throughput and comprehensive description of bacteria.</title>
        <authorList>
            <person name="Hitch T.C.A."/>
        </authorList>
    </citation>
    <scope>NUCLEOTIDE SEQUENCE [LARGE SCALE GENOMIC DNA]</scope>
    <source>
        <strain evidence="3 4">Sanger_19</strain>
    </source>
</reference>
<feature type="transmembrane region" description="Helical" evidence="1">
    <location>
        <begin position="112"/>
        <end position="130"/>
    </location>
</feature>
<organism evidence="3 4">
    <name type="scientific">Roseburia amylophila</name>
    <dbReference type="NCBI Taxonomy" id="2981794"/>
    <lineage>
        <taxon>Bacteria</taxon>
        <taxon>Bacillati</taxon>
        <taxon>Bacillota</taxon>
        <taxon>Clostridia</taxon>
        <taxon>Lachnospirales</taxon>
        <taxon>Lachnospiraceae</taxon>
        <taxon>Roseburia</taxon>
    </lineage>
</organism>
<name>A0ABT2SCS7_9FIRM</name>
<comment type="caution">
    <text evidence="3">The sequence shown here is derived from an EMBL/GenBank/DDBJ whole genome shotgun (WGS) entry which is preliminary data.</text>
</comment>
<keyword evidence="1" id="KW-1133">Transmembrane helix</keyword>
<dbReference type="Proteomes" id="UP001209666">
    <property type="component" value="Unassembled WGS sequence"/>
</dbReference>
<feature type="transmembrane region" description="Helical" evidence="1">
    <location>
        <begin position="167"/>
        <end position="185"/>
    </location>
</feature>
<dbReference type="Pfam" id="PF07670">
    <property type="entry name" value="Gate"/>
    <property type="match status" value="1"/>
</dbReference>
<dbReference type="InterPro" id="IPR011642">
    <property type="entry name" value="Gate_dom"/>
</dbReference>
<dbReference type="EMBL" id="JAOQKI010000007">
    <property type="protein sequence ID" value="MCU6716859.1"/>
    <property type="molecule type" value="Genomic_DNA"/>
</dbReference>
<evidence type="ECO:0000259" key="2">
    <source>
        <dbReference type="Pfam" id="PF07670"/>
    </source>
</evidence>
<evidence type="ECO:0000256" key="1">
    <source>
        <dbReference type="SAM" id="Phobius"/>
    </source>
</evidence>
<keyword evidence="1" id="KW-0812">Transmembrane</keyword>
<feature type="transmembrane region" description="Helical" evidence="1">
    <location>
        <begin position="7"/>
        <end position="31"/>
    </location>
</feature>
<evidence type="ECO:0000313" key="4">
    <source>
        <dbReference type="Proteomes" id="UP001209666"/>
    </source>
</evidence>
<feature type="transmembrane region" description="Helical" evidence="1">
    <location>
        <begin position="216"/>
        <end position="237"/>
    </location>
</feature>
<feature type="domain" description="Nucleoside transporter/FeoB GTPase Gate" evidence="2">
    <location>
        <begin position="6"/>
        <end position="100"/>
    </location>
</feature>
<feature type="transmembrane region" description="Helical" evidence="1">
    <location>
        <begin position="81"/>
        <end position="100"/>
    </location>
</feature>
<feature type="transmembrane region" description="Helical" evidence="1">
    <location>
        <begin position="249"/>
        <end position="269"/>
    </location>
</feature>
<gene>
    <name evidence="3" type="ORF">OCV43_06140</name>
</gene>
<sequence>MLWYQNILPALLPFAILSNILISSGVFYHISGILYPFIHLLIPCSRNACFPLLSGFLFGFPMGSRICAQMLEENQLSREEAVILFAICNNISPMFIASYIVHDTLRQDGLLLPTLGILYLPPLILCRILYAFQCNNLRQKETAPRLKLNFSIIDAGIMNGFEILCKLGGYIMLFSILLEQITFYVPQKLLQLPLCISLEVTNGIRQISEEALSPQLGYALILSLTSFGGLCGFAQTYSMVASQKLSMKYYLLVRISLAFCAFLLGYMIYPAG</sequence>
<proteinExistence type="predicted"/>
<evidence type="ECO:0000313" key="3">
    <source>
        <dbReference type="EMBL" id="MCU6716859.1"/>
    </source>
</evidence>
<keyword evidence="1" id="KW-0472">Membrane</keyword>
<accession>A0ABT2SCS7</accession>